<organism evidence="2 3">
    <name type="scientific">Mycobacterium phage Typha</name>
    <dbReference type="NCBI Taxonomy" id="2517971"/>
    <lineage>
        <taxon>Viruses</taxon>
        <taxon>Duplodnaviria</taxon>
        <taxon>Heunggongvirae</taxon>
        <taxon>Uroviricota</taxon>
        <taxon>Caudoviricetes</taxon>
        <taxon>Typhavirus</taxon>
        <taxon>Typhavirus typha</taxon>
    </lineage>
</organism>
<dbReference type="Proteomes" id="UP000294565">
    <property type="component" value="Segment"/>
</dbReference>
<evidence type="ECO:0000313" key="3">
    <source>
        <dbReference type="Proteomes" id="UP000294565"/>
    </source>
</evidence>
<protein>
    <submittedName>
        <fullName evidence="2">Minor tail protein</fullName>
    </submittedName>
</protein>
<gene>
    <name evidence="2" type="primary">28</name>
    <name evidence="2" type="ORF">SEA_TYPHA_28</name>
</gene>
<evidence type="ECO:0000313" key="2">
    <source>
        <dbReference type="EMBL" id="QBP29685.1"/>
    </source>
</evidence>
<dbReference type="RefSeq" id="YP_010049697.1">
    <property type="nucleotide sequence ID" value="NC_054393.1"/>
</dbReference>
<proteinExistence type="predicted"/>
<sequence length="345" mass="33990">MPWSYPPVIPELTHEPAWFPDKPEPEPPQHEPAWFPRYRFTVTDQGVGTDLALLVPDILVTDRGIGGDSALMGLPPLDLGDQGVGADLAIAGVLGADQGVGADLAGLGVYGWDQAAGSDSGLVVPKVVTGDQACGADLAALLVPQSGRDQGVGSDSGTAGFAPHAALAATYTTVGAYTFTIPVWCRYIDVILLGGGGGGKGMATAGFWGQGGRAGVWTSVTLERGVHIPWTAIQITGTVGAGGTPGQGSFLSAGNGGPGGATTASAAGWAGASAAGGAGGTAQNFTDNSGLSPGNRTHNGVTYTGGSLALIGNGNAPGGGGAGAQVSTGNGGAGARGQAWFYCYQ</sequence>
<dbReference type="KEGG" id="vg:63743017"/>
<feature type="domain" description="Glycine-rich" evidence="1">
    <location>
        <begin position="172"/>
        <end position="343"/>
    </location>
</feature>
<name>A0A482JAL1_9CAUD</name>
<reference evidence="2 3" key="1">
    <citation type="submission" date="2019-02" db="EMBL/GenBank/DDBJ databases">
        <authorList>
            <person name="Kanzanas C."/>
            <person name="Smith M.A."/>
            <person name="Zack K.M."/>
            <person name="Garlena R.A."/>
            <person name="Russell D.A."/>
            <person name="Pope W.H."/>
            <person name="Jacobs-Sera D."/>
            <person name="Hatfull G.F."/>
        </authorList>
    </citation>
    <scope>NUCLEOTIDE SEQUENCE [LARGE SCALE GENOMIC DNA]</scope>
</reference>
<dbReference type="InterPro" id="IPR049304">
    <property type="entry name" value="Gly_rich_dom"/>
</dbReference>
<evidence type="ECO:0000259" key="1">
    <source>
        <dbReference type="Pfam" id="PF21722"/>
    </source>
</evidence>
<accession>A0A482JAL1</accession>
<dbReference type="EMBL" id="MK494099">
    <property type="protein sequence ID" value="QBP29685.1"/>
    <property type="molecule type" value="Genomic_DNA"/>
</dbReference>
<dbReference type="Pfam" id="PF21722">
    <property type="entry name" value="Gly_rich_2"/>
    <property type="match status" value="1"/>
</dbReference>
<keyword evidence="3" id="KW-1185">Reference proteome</keyword>
<dbReference type="GeneID" id="63743017"/>